<organism evidence="3 4">
    <name type="scientific">Streptococcus criceti HS-6</name>
    <dbReference type="NCBI Taxonomy" id="873449"/>
    <lineage>
        <taxon>Bacteria</taxon>
        <taxon>Bacillati</taxon>
        <taxon>Bacillota</taxon>
        <taxon>Bacilli</taxon>
        <taxon>Lactobacillales</taxon>
        <taxon>Streptococcaceae</taxon>
        <taxon>Streptococcus</taxon>
    </lineage>
</organism>
<dbReference type="OrthoDB" id="9797543at2"/>
<name>G5JPM8_STRCG</name>
<dbReference type="STRING" id="873449.STRCR_0381"/>
<dbReference type="GO" id="GO:0003677">
    <property type="term" value="F:DNA binding"/>
    <property type="evidence" value="ECO:0007669"/>
    <property type="project" value="InterPro"/>
</dbReference>
<dbReference type="EMBL" id="AEUV02000002">
    <property type="protein sequence ID" value="EHI75294.1"/>
    <property type="molecule type" value="Genomic_DNA"/>
</dbReference>
<dbReference type="InterPro" id="IPR010982">
    <property type="entry name" value="Lambda_DNA-bd_dom_sf"/>
</dbReference>
<reference evidence="3" key="1">
    <citation type="submission" date="2011-07" db="EMBL/GenBank/DDBJ databases">
        <authorList>
            <person name="Stanhope M.J."/>
            <person name="Durkin A.S."/>
            <person name="Hostetler J."/>
            <person name="Kim M."/>
            <person name="Radune D."/>
            <person name="Singh I."/>
            <person name="Town C.D."/>
        </authorList>
    </citation>
    <scope>NUCLEOTIDE SEQUENCE [LARGE SCALE GENOMIC DNA]</scope>
    <source>
        <strain evidence="3">HS-6</strain>
    </source>
</reference>
<evidence type="ECO:0000313" key="4">
    <source>
        <dbReference type="Proteomes" id="UP000004322"/>
    </source>
</evidence>
<keyword evidence="4" id="KW-1185">Reference proteome</keyword>
<feature type="region of interest" description="Disordered" evidence="1">
    <location>
        <begin position="88"/>
        <end position="108"/>
    </location>
</feature>
<dbReference type="InterPro" id="IPR050400">
    <property type="entry name" value="Bact_Cytoskel_RodZ"/>
</dbReference>
<evidence type="ECO:0000313" key="3">
    <source>
        <dbReference type="EMBL" id="EHI75294.1"/>
    </source>
</evidence>
<gene>
    <name evidence="3" type="ORF">STRCR_0381</name>
</gene>
<feature type="transmembrane region" description="Helical" evidence="2">
    <location>
        <begin position="129"/>
        <end position="149"/>
    </location>
</feature>
<feature type="region of interest" description="Disordered" evidence="1">
    <location>
        <begin position="161"/>
        <end position="190"/>
    </location>
</feature>
<evidence type="ECO:0008006" key="5">
    <source>
        <dbReference type="Google" id="ProtNLM"/>
    </source>
</evidence>
<comment type="caution">
    <text evidence="3">The sequence shown here is derived from an EMBL/GenBank/DDBJ whole genome shotgun (WGS) entry which is preliminary data.</text>
</comment>
<dbReference type="AlphaFoldDB" id="G5JPM8"/>
<keyword evidence="2" id="KW-0472">Membrane</keyword>
<dbReference type="Pfam" id="PF13413">
    <property type="entry name" value="HTH_25"/>
    <property type="match status" value="1"/>
</dbReference>
<dbReference type="eggNOG" id="COG1426">
    <property type="taxonomic scope" value="Bacteria"/>
</dbReference>
<feature type="compositionally biased region" description="Acidic residues" evidence="1">
    <location>
        <begin position="88"/>
        <end position="99"/>
    </location>
</feature>
<keyword evidence="2" id="KW-1133">Transmembrane helix</keyword>
<dbReference type="PANTHER" id="PTHR34475">
    <property type="match status" value="1"/>
</dbReference>
<sequence>MKKTSVGEYLHDTRLAKDLKLEQVSMDLNIPMQYITVMELNQFQFLAEEKLKPYLQAYGDYLGLDSDFLLEGYQNPDFQIEIEGESEELNQVTDEDEESPNPKTVEPFTKWSRSDRFEYLENPKRRLPLVLMSLLTVLIIGLIGFAIYAQVSDEIRQEAQPSSSLARETSQLVNQETVPSSSDSDNKLTTKVRGSNMSVKLTDKTNQVTIEITQDSDQENSISVTNSDMSKKGLILNSTTKNATATLIPGVDKSVITLASIDNVSVKINGENLDLSGLTKDSTSYITLTVK</sequence>
<dbReference type="Proteomes" id="UP000004322">
    <property type="component" value="Unassembled WGS sequence"/>
</dbReference>
<evidence type="ECO:0000256" key="1">
    <source>
        <dbReference type="SAM" id="MobiDB-lite"/>
    </source>
</evidence>
<dbReference type="Gene3D" id="1.10.260.40">
    <property type="entry name" value="lambda repressor-like DNA-binding domains"/>
    <property type="match status" value="1"/>
</dbReference>
<accession>G5JPM8</accession>
<proteinExistence type="predicted"/>
<dbReference type="RefSeq" id="WP_004229584.1">
    <property type="nucleotide sequence ID" value="NZ_AEUV02000002.1"/>
</dbReference>
<dbReference type="PANTHER" id="PTHR34475:SF1">
    <property type="entry name" value="CYTOSKELETON PROTEIN RODZ"/>
    <property type="match status" value="1"/>
</dbReference>
<evidence type="ECO:0000256" key="2">
    <source>
        <dbReference type="SAM" id="Phobius"/>
    </source>
</evidence>
<keyword evidence="2" id="KW-0812">Transmembrane</keyword>
<protein>
    <recommendedName>
        <fullName evidence="5">DUF4115 domain-containing protein</fullName>
    </recommendedName>
</protein>